<dbReference type="FunFam" id="3.40.50.300:FF:000020">
    <property type="entry name" value="Amino acid ABC transporter ATP-binding component"/>
    <property type="match status" value="1"/>
</dbReference>
<reference evidence="8 9" key="1">
    <citation type="submission" date="2016-11" db="EMBL/GenBank/DDBJ databases">
        <authorList>
            <person name="Jaros S."/>
            <person name="Januszkiewicz K."/>
            <person name="Wedrychowicz H."/>
        </authorList>
    </citation>
    <scope>NUCLEOTIDE SEQUENCE [LARGE SCALE GENOMIC DNA]</scope>
    <source>
        <strain evidence="8 9">DSM 3090</strain>
    </source>
</reference>
<evidence type="ECO:0000256" key="5">
    <source>
        <dbReference type="ARBA" id="ARBA00022840"/>
    </source>
</evidence>
<accession>A0A1M6PS57</accession>
<feature type="domain" description="ABC transporter" evidence="7">
    <location>
        <begin position="2"/>
        <end position="239"/>
    </location>
</feature>
<keyword evidence="4" id="KW-0547">Nucleotide-binding</keyword>
<dbReference type="PROSITE" id="PS50893">
    <property type="entry name" value="ABC_TRANSPORTER_2"/>
    <property type="match status" value="1"/>
</dbReference>
<keyword evidence="9" id="KW-1185">Reference proteome</keyword>
<dbReference type="InterPro" id="IPR050086">
    <property type="entry name" value="MetN_ABC_transporter-like"/>
</dbReference>
<evidence type="ECO:0000313" key="9">
    <source>
        <dbReference type="Proteomes" id="UP000183952"/>
    </source>
</evidence>
<dbReference type="GO" id="GO:0016887">
    <property type="term" value="F:ATP hydrolysis activity"/>
    <property type="evidence" value="ECO:0007669"/>
    <property type="project" value="InterPro"/>
</dbReference>
<dbReference type="STRING" id="1121331.SAMN02745248_01781"/>
<dbReference type="AlphaFoldDB" id="A0A1M6PS57"/>
<dbReference type="EMBL" id="FRAD01000014">
    <property type="protein sequence ID" value="SHK10783.1"/>
    <property type="molecule type" value="Genomic_DNA"/>
</dbReference>
<dbReference type="PANTHER" id="PTHR43166:SF35">
    <property type="entry name" value="L-CYSTINE IMPORT ATP-BINDING PROTEIN TCYN"/>
    <property type="match status" value="1"/>
</dbReference>
<evidence type="ECO:0000256" key="4">
    <source>
        <dbReference type="ARBA" id="ARBA00022741"/>
    </source>
</evidence>
<gene>
    <name evidence="8" type="ORF">SAMN02745248_01781</name>
</gene>
<dbReference type="PROSITE" id="PS00211">
    <property type="entry name" value="ABC_TRANSPORTER_1"/>
    <property type="match status" value="1"/>
</dbReference>
<keyword evidence="6" id="KW-0472">Membrane</keyword>
<dbReference type="InterPro" id="IPR003439">
    <property type="entry name" value="ABC_transporter-like_ATP-bd"/>
</dbReference>
<dbReference type="Gene3D" id="3.40.50.300">
    <property type="entry name" value="P-loop containing nucleotide triphosphate hydrolases"/>
    <property type="match status" value="1"/>
</dbReference>
<dbReference type="InterPro" id="IPR030679">
    <property type="entry name" value="ABC_ATPase_HisP-typ"/>
</dbReference>
<dbReference type="InterPro" id="IPR003593">
    <property type="entry name" value="AAA+_ATPase"/>
</dbReference>
<keyword evidence="5 8" id="KW-0067">ATP-binding</keyword>
<dbReference type="CDD" id="cd03262">
    <property type="entry name" value="ABC_HisP_GlnQ"/>
    <property type="match status" value="1"/>
</dbReference>
<dbReference type="GO" id="GO:0005886">
    <property type="term" value="C:plasma membrane"/>
    <property type="evidence" value="ECO:0007669"/>
    <property type="project" value="UniProtKB-SubCell"/>
</dbReference>
<name>A0A1M6PS57_9CLOT</name>
<dbReference type="SUPFAM" id="SSF52540">
    <property type="entry name" value="P-loop containing nucleoside triphosphate hydrolases"/>
    <property type="match status" value="1"/>
</dbReference>
<comment type="subcellular location">
    <subcellularLocation>
        <location evidence="1">Cell membrane</location>
        <topology evidence="1">Peripheral membrane protein</topology>
    </subcellularLocation>
</comment>
<evidence type="ECO:0000256" key="3">
    <source>
        <dbReference type="ARBA" id="ARBA00022475"/>
    </source>
</evidence>
<dbReference type="OrthoDB" id="9804199at2"/>
<dbReference type="Proteomes" id="UP000183952">
    <property type="component" value="Unassembled WGS sequence"/>
</dbReference>
<organism evidence="8 9">
    <name type="scientific">Hathewaya proteolytica DSM 3090</name>
    <dbReference type="NCBI Taxonomy" id="1121331"/>
    <lineage>
        <taxon>Bacteria</taxon>
        <taxon>Bacillati</taxon>
        <taxon>Bacillota</taxon>
        <taxon>Clostridia</taxon>
        <taxon>Eubacteriales</taxon>
        <taxon>Clostridiaceae</taxon>
        <taxon>Hathewaya</taxon>
    </lineage>
</organism>
<evidence type="ECO:0000256" key="1">
    <source>
        <dbReference type="ARBA" id="ARBA00004202"/>
    </source>
</evidence>
<dbReference type="RefSeq" id="WP_072903740.1">
    <property type="nucleotide sequence ID" value="NZ_FRAD01000014.1"/>
</dbReference>
<evidence type="ECO:0000313" key="8">
    <source>
        <dbReference type="EMBL" id="SHK10783.1"/>
    </source>
</evidence>
<dbReference type="GO" id="GO:0005524">
    <property type="term" value="F:ATP binding"/>
    <property type="evidence" value="ECO:0007669"/>
    <property type="project" value="UniProtKB-KW"/>
</dbReference>
<keyword evidence="2" id="KW-0813">Transport</keyword>
<dbReference type="InterPro" id="IPR027417">
    <property type="entry name" value="P-loop_NTPase"/>
</dbReference>
<dbReference type="InterPro" id="IPR017871">
    <property type="entry name" value="ABC_transporter-like_CS"/>
</dbReference>
<keyword evidence="3" id="KW-1003">Cell membrane</keyword>
<protein>
    <submittedName>
        <fullName evidence="8">Amino acid ABC transporter ATP-binding protein, PAAT family</fullName>
    </submittedName>
</protein>
<dbReference type="GO" id="GO:0015424">
    <property type="term" value="F:ABC-type amino acid transporter activity"/>
    <property type="evidence" value="ECO:0007669"/>
    <property type="project" value="InterPro"/>
</dbReference>
<dbReference type="PANTHER" id="PTHR43166">
    <property type="entry name" value="AMINO ACID IMPORT ATP-BINDING PROTEIN"/>
    <property type="match status" value="1"/>
</dbReference>
<proteinExistence type="predicted"/>
<sequence length="246" mass="27838">MIKIEKLHKRFNDLEVLKGVDLEVKKGEVVAIIGPSGTGKSTLLRCINYLEKPEKGVITIGNVSVDAEECSKKDIRDLRLQTSMVFQSYNLFKNKTALENIMEPLVTVQKKDKKEAENIALELIERVGLMDKKDQYPSKLSGGQQQRIGIARAMAVNPTLMLFDEPTSALDPELVEEVLEVIRDLAEHHRTMMIVTHEMKFAREAADRVVFMDGGVIVEQGTPEEIFDHPKNPRTIKFLNKVIQKI</sequence>
<evidence type="ECO:0000259" key="7">
    <source>
        <dbReference type="PROSITE" id="PS50893"/>
    </source>
</evidence>
<dbReference type="Pfam" id="PF00005">
    <property type="entry name" value="ABC_tran"/>
    <property type="match status" value="1"/>
</dbReference>
<evidence type="ECO:0000256" key="6">
    <source>
        <dbReference type="ARBA" id="ARBA00023136"/>
    </source>
</evidence>
<dbReference type="SMART" id="SM00382">
    <property type="entry name" value="AAA"/>
    <property type="match status" value="1"/>
</dbReference>
<dbReference type="PIRSF" id="PIRSF039085">
    <property type="entry name" value="ABC_ATPase_HisP"/>
    <property type="match status" value="1"/>
</dbReference>
<evidence type="ECO:0000256" key="2">
    <source>
        <dbReference type="ARBA" id="ARBA00022448"/>
    </source>
</evidence>